<dbReference type="Gene3D" id="3.40.50.150">
    <property type="entry name" value="Vaccinia Virus protein VP39"/>
    <property type="match status" value="1"/>
</dbReference>
<evidence type="ECO:0000256" key="6">
    <source>
        <dbReference type="ARBA" id="ARBA00022694"/>
    </source>
</evidence>
<dbReference type="PANTHER" id="PTHR23417">
    <property type="entry name" value="3-DEOXY-D-MANNO-OCTULOSONIC-ACID TRANSFERASE/TRNA GUANINE-N 7 - -METHYLTRANSFERASE"/>
    <property type="match status" value="1"/>
</dbReference>
<keyword evidence="5" id="KW-0949">S-adenosyl-L-methionine</keyword>
<dbReference type="SUPFAM" id="SSF53335">
    <property type="entry name" value="S-adenosyl-L-methionine-dependent methyltransferases"/>
    <property type="match status" value="1"/>
</dbReference>
<dbReference type="HAMAP" id="MF_01057">
    <property type="entry name" value="tRNA_methyltr_TrmB"/>
    <property type="match status" value="1"/>
</dbReference>
<evidence type="ECO:0000256" key="7">
    <source>
        <dbReference type="SAM" id="MobiDB-lite"/>
    </source>
</evidence>
<dbReference type="Proteomes" id="UP001190700">
    <property type="component" value="Unassembled WGS sequence"/>
</dbReference>
<dbReference type="AlphaFoldDB" id="A0AAE0KXQ9"/>
<sequence length="319" mass="35560">MVKRRNGTYNAQRSSYCAVVGDAEPQEKKNPSNSRDGGDSPFAVLGIKSSKVEGIRVRQHVNPLKRELQVPNEAPDWAEVFHDPSRPLLVDVGCGSGRFLLMKAKESPDSNFLGLDIRTQLTDRSSKWAEELGIENVAFIMANATISFNSLLDSYPGPITVVSIQYPDPHFKKRHHKRRVVQAQLVEAITSTLEPGACVFLQSDVLEVAEHMRDQFERYAAAAYSPAESLHGTPEELEGRTFLASSSDVEAEGGAQAVGEEKVDDASSSEDESGDKEEVESTWHQWGWLRENPMQVPTEREMYVLGDGLPVYRIMLERR</sequence>
<evidence type="ECO:0000256" key="5">
    <source>
        <dbReference type="ARBA" id="ARBA00022691"/>
    </source>
</evidence>
<dbReference type="InterPro" id="IPR055361">
    <property type="entry name" value="tRNA_methyltr_TrmB_bact"/>
</dbReference>
<evidence type="ECO:0000313" key="9">
    <source>
        <dbReference type="EMBL" id="KAK3278975.1"/>
    </source>
</evidence>
<dbReference type="InterPro" id="IPR003358">
    <property type="entry name" value="tRNA_(Gua-N-7)_MeTrfase_Trmb"/>
</dbReference>
<dbReference type="Pfam" id="PF02390">
    <property type="entry name" value="Methyltransf_4"/>
    <property type="match status" value="1"/>
</dbReference>
<comment type="catalytic activity">
    <reaction evidence="1">
        <text>guanosine(46) in tRNA + S-adenosyl-L-methionine = N(7)-methylguanosine(46) in tRNA + S-adenosyl-L-homocysteine</text>
        <dbReference type="Rhea" id="RHEA:42708"/>
        <dbReference type="Rhea" id="RHEA-COMP:10188"/>
        <dbReference type="Rhea" id="RHEA-COMP:10189"/>
        <dbReference type="ChEBI" id="CHEBI:57856"/>
        <dbReference type="ChEBI" id="CHEBI:59789"/>
        <dbReference type="ChEBI" id="CHEBI:74269"/>
        <dbReference type="ChEBI" id="CHEBI:74480"/>
        <dbReference type="EC" id="2.1.1.33"/>
    </reaction>
</comment>
<dbReference type="PROSITE" id="PS51625">
    <property type="entry name" value="SAM_MT_TRMB"/>
    <property type="match status" value="1"/>
</dbReference>
<protein>
    <recommendedName>
        <fullName evidence="2">tRNA (guanine(46)-N(7))-methyltransferase</fullName>
        <ecNumber evidence="2">2.1.1.33</ecNumber>
    </recommendedName>
</protein>
<name>A0AAE0KXQ9_9CHLO</name>
<feature type="compositionally biased region" description="Acidic residues" evidence="7">
    <location>
        <begin position="267"/>
        <end position="280"/>
    </location>
</feature>
<evidence type="ECO:0000256" key="3">
    <source>
        <dbReference type="ARBA" id="ARBA00022603"/>
    </source>
</evidence>
<accession>A0AAE0KXQ9</accession>
<keyword evidence="6" id="KW-0819">tRNA processing</keyword>
<dbReference type="CDD" id="cd02440">
    <property type="entry name" value="AdoMet_MTases"/>
    <property type="match status" value="1"/>
</dbReference>
<feature type="region of interest" description="Disordered" evidence="7">
    <location>
        <begin position="248"/>
        <end position="284"/>
    </location>
</feature>
<keyword evidence="3" id="KW-0489">Methyltransferase</keyword>
<dbReference type="EMBL" id="LGRX02005200">
    <property type="protein sequence ID" value="KAK3278975.1"/>
    <property type="molecule type" value="Genomic_DNA"/>
</dbReference>
<evidence type="ECO:0000256" key="2">
    <source>
        <dbReference type="ARBA" id="ARBA00011977"/>
    </source>
</evidence>
<dbReference type="PANTHER" id="PTHR23417:SF21">
    <property type="entry name" value="TRNA (GUANINE-N(7)-)-METHYLTRANSFERASE"/>
    <property type="match status" value="1"/>
</dbReference>
<evidence type="ECO:0000256" key="1">
    <source>
        <dbReference type="ARBA" id="ARBA00000142"/>
    </source>
</evidence>
<feature type="region of interest" description="Disordered" evidence="7">
    <location>
        <begin position="1"/>
        <end position="43"/>
    </location>
</feature>
<proteinExistence type="inferred from homology"/>
<comment type="caution">
    <text evidence="8">The sequence shown here is derived from an EMBL/GenBank/DDBJ whole genome shotgun (WGS) entry which is preliminary data.</text>
</comment>
<reference evidence="8" key="2">
    <citation type="submission" date="2023-06" db="EMBL/GenBank/DDBJ databases">
        <title>Long-read-based genome assembly of the green algal bacterivore Cymbomonas tetramitiformis.</title>
        <authorList>
            <person name="Gyaltshen Y."/>
            <person name="Rozenberg A."/>
            <person name="Paasch A."/>
            <person name="Burns J.A."/>
            <person name="Warring S."/>
            <person name="Larson R."/>
            <person name="Maurer-Alcala X."/>
            <person name="Dacks J."/>
            <person name="Kim E."/>
        </authorList>
    </citation>
    <scope>NUCLEOTIDE SEQUENCE</scope>
    <source>
        <strain evidence="8">PLY_AMNH</strain>
    </source>
</reference>
<dbReference type="EC" id="2.1.1.33" evidence="2"/>
<organism evidence="8 10">
    <name type="scientific">Cymbomonas tetramitiformis</name>
    <dbReference type="NCBI Taxonomy" id="36881"/>
    <lineage>
        <taxon>Eukaryota</taxon>
        <taxon>Viridiplantae</taxon>
        <taxon>Chlorophyta</taxon>
        <taxon>Pyramimonadophyceae</taxon>
        <taxon>Pyramimonadales</taxon>
        <taxon>Pyramimonadaceae</taxon>
        <taxon>Cymbomonas</taxon>
    </lineage>
</organism>
<evidence type="ECO:0000313" key="8">
    <source>
        <dbReference type="EMBL" id="KAK3264631.1"/>
    </source>
</evidence>
<keyword evidence="4" id="KW-0808">Transferase</keyword>
<keyword evidence="10" id="KW-1185">Reference proteome</keyword>
<evidence type="ECO:0000313" key="10">
    <source>
        <dbReference type="Proteomes" id="UP001190700"/>
    </source>
</evidence>
<dbReference type="InterPro" id="IPR029063">
    <property type="entry name" value="SAM-dependent_MTases_sf"/>
</dbReference>
<evidence type="ECO:0000256" key="4">
    <source>
        <dbReference type="ARBA" id="ARBA00022679"/>
    </source>
</evidence>
<dbReference type="GO" id="GO:0008176">
    <property type="term" value="F:tRNA (guanine(46)-N7)-methyltransferase activity"/>
    <property type="evidence" value="ECO:0007669"/>
    <property type="project" value="UniProtKB-EC"/>
</dbReference>
<dbReference type="GO" id="GO:0043527">
    <property type="term" value="C:tRNA methyltransferase complex"/>
    <property type="evidence" value="ECO:0007669"/>
    <property type="project" value="TreeGrafter"/>
</dbReference>
<gene>
    <name evidence="9" type="ORF">CYMTET_13121</name>
    <name evidence="8" type="ORF">CYMTET_26643</name>
</gene>
<dbReference type="EMBL" id="LGRX02014432">
    <property type="protein sequence ID" value="KAK3264631.1"/>
    <property type="molecule type" value="Genomic_DNA"/>
</dbReference>
<dbReference type="NCBIfam" id="TIGR00091">
    <property type="entry name" value="tRNA (guanosine(46)-N7)-methyltransferase TrmB"/>
    <property type="match status" value="1"/>
</dbReference>
<reference evidence="8 10" key="1">
    <citation type="journal article" date="2015" name="Genome Biol. Evol.">
        <title>Comparative Genomics of a Bacterivorous Green Alga Reveals Evolutionary Causalities and Consequences of Phago-Mixotrophic Mode of Nutrition.</title>
        <authorList>
            <person name="Burns J.A."/>
            <person name="Paasch A."/>
            <person name="Narechania A."/>
            <person name="Kim E."/>
        </authorList>
    </citation>
    <scope>NUCLEOTIDE SEQUENCE [LARGE SCALE GENOMIC DNA]</scope>
    <source>
        <strain evidence="8">PLY_AMNH</strain>
    </source>
</reference>